<keyword evidence="3 9" id="KW-0963">Cytoplasm</keyword>
<dbReference type="RefSeq" id="WP_014247430.1">
    <property type="nucleotide sequence ID" value="NZ_CP015285.1"/>
</dbReference>
<dbReference type="FunFam" id="3.10.129.10:FF:000001">
    <property type="entry name" value="3-hydroxyacyl-[acyl-carrier-protein] dehydratase FabZ"/>
    <property type="match status" value="1"/>
</dbReference>
<dbReference type="PANTHER" id="PTHR30272">
    <property type="entry name" value="3-HYDROXYACYL-[ACYL-CARRIER-PROTEIN] DEHYDRATASE"/>
    <property type="match status" value="1"/>
</dbReference>
<protein>
    <recommendedName>
        <fullName evidence="9">3-hydroxyacyl-[acyl-carrier-protein] dehydratase FabZ</fullName>
        <ecNumber evidence="9">4.2.1.59</ecNumber>
    </recommendedName>
    <alternativeName>
        <fullName evidence="9">(3R)-hydroxymyristoyl-[acyl-carrier-protein] dehydratase</fullName>
        <shortName evidence="9">(3R)-hydroxymyristoyl-ACP dehydrase</shortName>
    </alternativeName>
    <alternativeName>
        <fullName evidence="9">Beta-hydroxyacyl-ACP dehydratase</fullName>
    </alternativeName>
</protein>
<dbReference type="PANTHER" id="PTHR30272:SF1">
    <property type="entry name" value="3-HYDROXYACYL-[ACYL-CARRIER-PROTEIN] DEHYDRATASE"/>
    <property type="match status" value="1"/>
</dbReference>
<evidence type="ECO:0000256" key="2">
    <source>
        <dbReference type="ARBA" id="ARBA00009174"/>
    </source>
</evidence>
<dbReference type="EC" id="4.2.1.59" evidence="9"/>
<dbReference type="InterPro" id="IPR029069">
    <property type="entry name" value="HotDog_dom_sf"/>
</dbReference>
<dbReference type="GO" id="GO:0005737">
    <property type="term" value="C:cytoplasm"/>
    <property type="evidence" value="ECO:0007669"/>
    <property type="project" value="UniProtKB-SubCell"/>
</dbReference>
<dbReference type="InterPro" id="IPR010084">
    <property type="entry name" value="FabZ"/>
</dbReference>
<feature type="active site" evidence="9">
    <location>
        <position position="63"/>
    </location>
</feature>
<dbReference type="EMBL" id="CP015285">
    <property type="protein sequence ID" value="ANC91238.1"/>
    <property type="molecule type" value="Genomic_DNA"/>
</dbReference>
<evidence type="ECO:0000256" key="6">
    <source>
        <dbReference type="ARBA" id="ARBA00023098"/>
    </source>
</evidence>
<dbReference type="GO" id="GO:0019171">
    <property type="term" value="F:(3R)-hydroxyacyl-[acyl-carrier-protein] dehydratase activity"/>
    <property type="evidence" value="ECO:0007669"/>
    <property type="project" value="UniProtKB-EC"/>
</dbReference>
<dbReference type="KEGG" id="ahu:A6A40_04575"/>
<dbReference type="Proteomes" id="UP000077405">
    <property type="component" value="Chromosome"/>
</dbReference>
<proteinExistence type="inferred from homology"/>
<gene>
    <name evidence="9 10" type="primary">fabZ</name>
    <name evidence="10" type="ORF">A6A40_04575</name>
</gene>
<dbReference type="OrthoDB" id="9772788at2"/>
<organism evidence="10 11">
    <name type="scientific">Azospirillum humicireducens</name>
    <dbReference type="NCBI Taxonomy" id="1226968"/>
    <lineage>
        <taxon>Bacteria</taxon>
        <taxon>Pseudomonadati</taxon>
        <taxon>Pseudomonadota</taxon>
        <taxon>Alphaproteobacteria</taxon>
        <taxon>Rhodospirillales</taxon>
        <taxon>Azospirillaceae</taxon>
        <taxon>Azospirillum</taxon>
    </lineage>
</organism>
<comment type="subcellular location">
    <subcellularLocation>
        <location evidence="1 9">Cytoplasm</location>
    </subcellularLocation>
</comment>
<dbReference type="NCBIfam" id="TIGR01750">
    <property type="entry name" value="fabZ"/>
    <property type="match status" value="1"/>
</dbReference>
<comment type="similarity">
    <text evidence="2 9">Belongs to the thioester dehydratase family. FabZ subfamily.</text>
</comment>
<evidence type="ECO:0000313" key="10">
    <source>
        <dbReference type="EMBL" id="ANC91238.1"/>
    </source>
</evidence>
<dbReference type="AlphaFoldDB" id="A0A160JEK2"/>
<dbReference type="GO" id="GO:0006633">
    <property type="term" value="P:fatty acid biosynthetic process"/>
    <property type="evidence" value="ECO:0007669"/>
    <property type="project" value="UniProtKB-UniRule"/>
</dbReference>
<sequence>MDVTADNNAQSKKIDDIDITRIMKMIPHRYPILMIDRVIDVTLGEGATGVKNVTINEPFFQGHFPSRPVMPGVLIIEAMAQTSAVLVVATLGPEAEGKLVYFMTVDEARFRRPVTPGDTIHIHVTKQRQRANVWKFKGEAKVNGVLVAEAIYSAMILDEK</sequence>
<evidence type="ECO:0000256" key="9">
    <source>
        <dbReference type="HAMAP-Rule" id="MF_00406"/>
    </source>
</evidence>
<evidence type="ECO:0000256" key="7">
    <source>
        <dbReference type="ARBA" id="ARBA00023239"/>
    </source>
</evidence>
<keyword evidence="4 9" id="KW-0444">Lipid biosynthesis</keyword>
<evidence type="ECO:0000313" key="11">
    <source>
        <dbReference type="Proteomes" id="UP000077405"/>
    </source>
</evidence>
<evidence type="ECO:0000256" key="8">
    <source>
        <dbReference type="ARBA" id="ARBA00025049"/>
    </source>
</evidence>
<dbReference type="InterPro" id="IPR013114">
    <property type="entry name" value="FabA_FabZ"/>
</dbReference>
<keyword evidence="6 9" id="KW-0443">Lipid metabolism</keyword>
<dbReference type="HAMAP" id="MF_00406">
    <property type="entry name" value="FabZ"/>
    <property type="match status" value="1"/>
</dbReference>
<keyword evidence="11" id="KW-1185">Reference proteome</keyword>
<dbReference type="Pfam" id="PF07977">
    <property type="entry name" value="FabA"/>
    <property type="match status" value="1"/>
</dbReference>
<keyword evidence="5 9" id="KW-0441">Lipid A biosynthesis</keyword>
<keyword evidence="7 9" id="KW-0456">Lyase</keyword>
<dbReference type="CDD" id="cd01288">
    <property type="entry name" value="FabZ"/>
    <property type="match status" value="1"/>
</dbReference>
<dbReference type="GO" id="GO:0009245">
    <property type="term" value="P:lipid A biosynthetic process"/>
    <property type="evidence" value="ECO:0007669"/>
    <property type="project" value="UniProtKB-UniRule"/>
</dbReference>
<dbReference type="GO" id="GO:0016020">
    <property type="term" value="C:membrane"/>
    <property type="evidence" value="ECO:0007669"/>
    <property type="project" value="GOC"/>
</dbReference>
<reference evidence="10 11" key="1">
    <citation type="journal article" date="2013" name="Int. J. Syst. Evol. Microbiol.">
        <title>Azospirillum humicireducens sp. nov., a nitrogen-fixing bacterium isolated from a microbial fuel cell.</title>
        <authorList>
            <person name="Zhou S."/>
            <person name="Han L."/>
            <person name="Wang Y."/>
            <person name="Yang G."/>
            <person name="Zhuang L."/>
            <person name="Hu P."/>
        </authorList>
    </citation>
    <scope>NUCLEOTIDE SEQUENCE [LARGE SCALE GENOMIC DNA]</scope>
    <source>
        <strain evidence="10 11">SgZ-5</strain>
    </source>
</reference>
<evidence type="ECO:0000256" key="5">
    <source>
        <dbReference type="ARBA" id="ARBA00022556"/>
    </source>
</evidence>
<comment type="function">
    <text evidence="8 9">Involved in unsaturated fatty acids biosynthesis. Catalyzes the dehydration of short chain beta-hydroxyacyl-ACPs and long chain saturated and unsaturated beta-hydroxyacyl-ACPs.</text>
</comment>
<evidence type="ECO:0000256" key="1">
    <source>
        <dbReference type="ARBA" id="ARBA00004496"/>
    </source>
</evidence>
<evidence type="ECO:0000256" key="3">
    <source>
        <dbReference type="ARBA" id="ARBA00022490"/>
    </source>
</evidence>
<evidence type="ECO:0000256" key="4">
    <source>
        <dbReference type="ARBA" id="ARBA00022516"/>
    </source>
</evidence>
<accession>A0A160JEK2</accession>
<comment type="catalytic activity">
    <reaction evidence="9">
        <text>a (3R)-hydroxyacyl-[ACP] = a (2E)-enoyl-[ACP] + H2O</text>
        <dbReference type="Rhea" id="RHEA:13097"/>
        <dbReference type="Rhea" id="RHEA-COMP:9925"/>
        <dbReference type="Rhea" id="RHEA-COMP:9945"/>
        <dbReference type="ChEBI" id="CHEBI:15377"/>
        <dbReference type="ChEBI" id="CHEBI:78784"/>
        <dbReference type="ChEBI" id="CHEBI:78827"/>
        <dbReference type="EC" id="4.2.1.59"/>
    </reaction>
</comment>
<dbReference type="STRING" id="1226968.A6A40_04575"/>
<dbReference type="NCBIfam" id="NF000582">
    <property type="entry name" value="PRK00006.1"/>
    <property type="match status" value="1"/>
</dbReference>
<dbReference type="SUPFAM" id="SSF54637">
    <property type="entry name" value="Thioesterase/thiol ester dehydrase-isomerase"/>
    <property type="match status" value="1"/>
</dbReference>
<name>A0A160JEK2_9PROT</name>
<dbReference type="Gene3D" id="3.10.129.10">
    <property type="entry name" value="Hotdog Thioesterase"/>
    <property type="match status" value="1"/>
</dbReference>